<dbReference type="RefSeq" id="WP_040106499.1">
    <property type="nucleotide sequence ID" value="NZ_JABEVU030000001.1"/>
</dbReference>
<sequence>MISGHHHISMFTKDLKENNHFYTEVLGLRRVKISVNQGDVKMYHVFYGDAEGSPGNDLTFFEMPNIGGTHRGTNMISGIGLLVPSHDSLEYWGIRLASYDVDHDGIIEYAGREALRFRDPDGLALILLNHENKDIPEGWHPWEENDIEDEHHILGMGTVEITVEDRDSLTSLLHTMFGYTIAQEDEEETLLEAMEGEAFGEILIRSGSGSRARAGRGSVHHLAIASHDRPLDEWDRMLKEAGYMTTGVKDRYYFESLYFREENGIMFEIVGPDGRGFTADRDFEELGEGLDLPPFLEDRRDEIEAGLRPIEEWT</sequence>
<dbReference type="InterPro" id="IPR037523">
    <property type="entry name" value="VOC_core"/>
</dbReference>
<dbReference type="SUPFAM" id="SSF54593">
    <property type="entry name" value="Glyoxalase/Bleomycin resistance protein/Dihydroxybiphenyl dioxygenase"/>
    <property type="match status" value="1"/>
</dbReference>
<comment type="caution">
    <text evidence="3">The sequence shown here is derived from an EMBL/GenBank/DDBJ whole genome shotgun (WGS) entry which is preliminary data.</text>
</comment>
<dbReference type="Proteomes" id="UP000527860">
    <property type="component" value="Unassembled WGS sequence"/>
</dbReference>
<evidence type="ECO:0000313" key="6">
    <source>
        <dbReference type="Proteomes" id="UP000527860"/>
    </source>
</evidence>
<evidence type="ECO:0000259" key="2">
    <source>
        <dbReference type="PROSITE" id="PS51819"/>
    </source>
</evidence>
<dbReference type="InterPro" id="IPR029068">
    <property type="entry name" value="Glyas_Bleomycin-R_OHBP_Dase"/>
</dbReference>
<evidence type="ECO:0000259" key="1">
    <source>
        <dbReference type="PROSITE" id="PS50042"/>
    </source>
</evidence>
<dbReference type="InterPro" id="IPR052537">
    <property type="entry name" value="Extradiol_RC_dioxygenase"/>
</dbReference>
<name>A0A0C2HF81_9STAP</name>
<dbReference type="OrthoDB" id="9785698at2"/>
<dbReference type="Gene3D" id="3.10.180.10">
    <property type="entry name" value="2,3-Dihydroxybiphenyl 1,2-Dioxygenase, domain 1"/>
    <property type="match status" value="2"/>
</dbReference>
<dbReference type="InterPro" id="IPR000595">
    <property type="entry name" value="cNMP-bd_dom"/>
</dbReference>
<organism evidence="3 5">
    <name type="scientific">Salinicoccus roseus</name>
    <dbReference type="NCBI Taxonomy" id="45670"/>
    <lineage>
        <taxon>Bacteria</taxon>
        <taxon>Bacillati</taxon>
        <taxon>Bacillota</taxon>
        <taxon>Bacilli</taxon>
        <taxon>Bacillales</taxon>
        <taxon>Staphylococcaceae</taxon>
        <taxon>Salinicoccus</taxon>
    </lineage>
</organism>
<dbReference type="EMBL" id="JABEVU030000001">
    <property type="protein sequence ID" value="MDB0581050.1"/>
    <property type="molecule type" value="Genomic_DNA"/>
</dbReference>
<accession>A0A0C2HF81</accession>
<dbReference type="InterPro" id="IPR004360">
    <property type="entry name" value="Glyas_Fos-R_dOase_dom"/>
</dbReference>
<dbReference type="Proteomes" id="UP000031546">
    <property type="component" value="Unassembled WGS sequence"/>
</dbReference>
<dbReference type="STRING" id="45670.SN16_09580"/>
<dbReference type="PANTHER" id="PTHR36110">
    <property type="entry name" value="RING-CLEAVING DIOXYGENASE MHQE-RELATED"/>
    <property type="match status" value="1"/>
</dbReference>
<dbReference type="PROSITE" id="PS51819">
    <property type="entry name" value="VOC"/>
    <property type="match status" value="2"/>
</dbReference>
<dbReference type="AlphaFoldDB" id="A0A0C2HF81"/>
<dbReference type="PROSITE" id="PS50042">
    <property type="entry name" value="CNMP_BINDING_3"/>
    <property type="match status" value="1"/>
</dbReference>
<reference evidence="4" key="3">
    <citation type="submission" date="2022-12" db="EMBL/GenBank/DDBJ databases">
        <title>Genome analysis and biological profiling of marine Salinicoccus roseus MOSEL-ME25.</title>
        <authorList>
            <person name="Mirza F.T."/>
            <person name="Xie Y."/>
            <person name="Shinwari Z.K."/>
        </authorList>
    </citation>
    <scope>NUCLEOTIDE SEQUENCE</scope>
    <source>
        <strain evidence="4">MOSEL-ME25</strain>
    </source>
</reference>
<proteinExistence type="predicted"/>
<feature type="domain" description="VOC" evidence="2">
    <location>
        <begin position="4"/>
        <end position="130"/>
    </location>
</feature>
<dbReference type="Pfam" id="PF00903">
    <property type="entry name" value="Glyoxalase"/>
    <property type="match status" value="1"/>
</dbReference>
<evidence type="ECO:0000313" key="4">
    <source>
        <dbReference type="EMBL" id="MDB0581050.1"/>
    </source>
</evidence>
<feature type="domain" description="Cyclic nucleotide-binding" evidence="1">
    <location>
        <begin position="114"/>
        <end position="214"/>
    </location>
</feature>
<protein>
    <submittedName>
        <fullName evidence="3">Glyoxalase</fullName>
    </submittedName>
    <submittedName>
        <fullName evidence="4">VOC family protein</fullName>
    </submittedName>
</protein>
<dbReference type="EMBL" id="JXII01000008">
    <property type="protein sequence ID" value="KIH70294.1"/>
    <property type="molecule type" value="Genomic_DNA"/>
</dbReference>
<reference evidence="3 5" key="1">
    <citation type="submission" date="2015-01" db="EMBL/GenBank/DDBJ databases">
        <title>Genome sequences of high lactate-tolerant strain Salinicoccus roseus W12 with industrial interest.</title>
        <authorList>
            <person name="Wang H."/>
            <person name="Yu B."/>
        </authorList>
    </citation>
    <scope>NUCLEOTIDE SEQUENCE [LARGE SCALE GENOMIC DNA]</scope>
    <source>
        <strain evidence="3 5">W12</strain>
    </source>
</reference>
<keyword evidence="6" id="KW-1185">Reference proteome</keyword>
<evidence type="ECO:0000313" key="3">
    <source>
        <dbReference type="EMBL" id="KIH70294.1"/>
    </source>
</evidence>
<reference evidence="4" key="2">
    <citation type="submission" date="2020-04" db="EMBL/GenBank/DDBJ databases">
        <authorList>
            <person name="Tanveer F."/>
            <person name="Xie Y."/>
            <person name="Shinwari Z.K."/>
        </authorList>
    </citation>
    <scope>NUCLEOTIDE SEQUENCE</scope>
    <source>
        <strain evidence="4">MOSEL-ME25</strain>
    </source>
</reference>
<gene>
    <name evidence="4" type="ORF">F7P68_0010970</name>
    <name evidence="3" type="ORF">SN16_09580</name>
</gene>
<evidence type="ECO:0000313" key="5">
    <source>
        <dbReference type="Proteomes" id="UP000031546"/>
    </source>
</evidence>
<dbReference type="PANTHER" id="PTHR36110:SF4">
    <property type="entry name" value="RING-CLEAVING DIOXYGENASE MHQA-RELATED"/>
    <property type="match status" value="1"/>
</dbReference>
<feature type="domain" description="VOC" evidence="2">
    <location>
        <begin position="155"/>
        <end position="272"/>
    </location>
</feature>
<dbReference type="GeneID" id="77845807"/>